<dbReference type="InterPro" id="IPR001387">
    <property type="entry name" value="Cro/C1-type_HTH"/>
</dbReference>
<dbReference type="SUPFAM" id="SSF47413">
    <property type="entry name" value="lambda repressor-like DNA-binding domains"/>
    <property type="match status" value="1"/>
</dbReference>
<evidence type="ECO:0000313" key="3">
    <source>
        <dbReference type="Proteomes" id="UP000725649"/>
    </source>
</evidence>
<sequence length="230" mass="25417">MNKFEKQLEKWNNGVLRGAQAKLAKILNVSTATVAFWATGKRTPSKGYIAQMAQLFGLAFYDVMRLFQPVTTYPEGQAAKNTSTLRETQDPSFTYTADTNSSLTDSASNSVHIPLISTIGAAWPDYAEADVCEWWTLPRAAAKGAKCLLKSQSIEQSPEATEDLFFIKPVSAFSEHTLMLLRVQNQYLLRRVYTQGESVCLCTAQGQLLQTLPAAEVTPLGEVVMKITRP</sequence>
<dbReference type="Proteomes" id="UP000725649">
    <property type="component" value="Unassembled WGS sequence"/>
</dbReference>
<feature type="domain" description="HTH cro/C1-type" evidence="1">
    <location>
        <begin position="20"/>
        <end position="63"/>
    </location>
</feature>
<dbReference type="EMBL" id="SUVG01000006">
    <property type="protein sequence ID" value="MBE6421582.1"/>
    <property type="molecule type" value="Genomic_DNA"/>
</dbReference>
<protein>
    <submittedName>
        <fullName evidence="2">Helix-turn-helix transcriptional regulator</fullName>
    </submittedName>
</protein>
<proteinExistence type="predicted"/>
<reference evidence="2" key="1">
    <citation type="submission" date="2019-04" db="EMBL/GenBank/DDBJ databases">
        <title>Evolution of Biomass-Degrading Anaerobic Consortia Revealed by Metagenomics.</title>
        <authorList>
            <person name="Peng X."/>
        </authorList>
    </citation>
    <scope>NUCLEOTIDE SEQUENCE</scope>
    <source>
        <strain evidence="2">SIG66</strain>
    </source>
</reference>
<dbReference type="GO" id="GO:0003677">
    <property type="term" value="F:DNA binding"/>
    <property type="evidence" value="ECO:0007669"/>
    <property type="project" value="InterPro"/>
</dbReference>
<dbReference type="Gene3D" id="1.10.260.40">
    <property type="entry name" value="lambda repressor-like DNA-binding domains"/>
    <property type="match status" value="1"/>
</dbReference>
<evidence type="ECO:0000313" key="2">
    <source>
        <dbReference type="EMBL" id="MBE6421582.1"/>
    </source>
</evidence>
<organism evidence="2 3">
    <name type="scientific">Candidatus Avelusimicrobium gallicola</name>
    <dbReference type="NCBI Taxonomy" id="2562704"/>
    <lineage>
        <taxon>Bacteria</taxon>
        <taxon>Pseudomonadati</taxon>
        <taxon>Elusimicrobiota</taxon>
        <taxon>Elusimicrobia</taxon>
        <taxon>Elusimicrobiales</taxon>
        <taxon>Elusimicrobiaceae</taxon>
        <taxon>Candidatus Avelusimicrobium</taxon>
    </lineage>
</organism>
<evidence type="ECO:0000259" key="1">
    <source>
        <dbReference type="PROSITE" id="PS50943"/>
    </source>
</evidence>
<dbReference type="Pfam" id="PF01381">
    <property type="entry name" value="HTH_3"/>
    <property type="match status" value="1"/>
</dbReference>
<dbReference type="CDD" id="cd00093">
    <property type="entry name" value="HTH_XRE"/>
    <property type="match status" value="1"/>
</dbReference>
<dbReference type="InterPro" id="IPR010982">
    <property type="entry name" value="Lambda_DNA-bd_dom_sf"/>
</dbReference>
<comment type="caution">
    <text evidence="2">The sequence shown here is derived from an EMBL/GenBank/DDBJ whole genome shotgun (WGS) entry which is preliminary data.</text>
</comment>
<accession>A0A928DPJ1</accession>
<name>A0A928DPJ1_9BACT</name>
<gene>
    <name evidence="2" type="ORF">E7027_05595</name>
</gene>
<dbReference type="AlphaFoldDB" id="A0A928DPJ1"/>
<dbReference type="PROSITE" id="PS50943">
    <property type="entry name" value="HTH_CROC1"/>
    <property type="match status" value="1"/>
</dbReference>